<evidence type="ECO:0000313" key="1">
    <source>
        <dbReference type="EMBL" id="KAJ9054594.1"/>
    </source>
</evidence>
<gene>
    <name evidence="1" type="ORF">DSO57_1012659</name>
</gene>
<evidence type="ECO:0000313" key="2">
    <source>
        <dbReference type="Proteomes" id="UP001165960"/>
    </source>
</evidence>
<proteinExistence type="predicted"/>
<comment type="caution">
    <text evidence="1">The sequence shown here is derived from an EMBL/GenBank/DDBJ whole genome shotgun (WGS) entry which is preliminary data.</text>
</comment>
<name>A0ACC2RWX7_9FUNG</name>
<keyword evidence="2" id="KW-1185">Reference proteome</keyword>
<dbReference type="Proteomes" id="UP001165960">
    <property type="component" value="Unassembled WGS sequence"/>
</dbReference>
<reference evidence="1" key="1">
    <citation type="submission" date="2022-04" db="EMBL/GenBank/DDBJ databases">
        <title>Genome of the entomopathogenic fungus Entomophthora muscae.</title>
        <authorList>
            <person name="Elya C."/>
            <person name="Lovett B.R."/>
            <person name="Lee E."/>
            <person name="Macias A.M."/>
            <person name="Hajek A.E."/>
            <person name="De Bivort B.L."/>
            <person name="Kasson M.T."/>
            <person name="De Fine Licht H.H."/>
            <person name="Stajich J.E."/>
        </authorList>
    </citation>
    <scope>NUCLEOTIDE SEQUENCE</scope>
    <source>
        <strain evidence="1">Berkeley</strain>
    </source>
</reference>
<dbReference type="EMBL" id="QTSX02006435">
    <property type="protein sequence ID" value="KAJ9054594.1"/>
    <property type="molecule type" value="Genomic_DNA"/>
</dbReference>
<organism evidence="1 2">
    <name type="scientific">Entomophthora muscae</name>
    <dbReference type="NCBI Taxonomy" id="34485"/>
    <lineage>
        <taxon>Eukaryota</taxon>
        <taxon>Fungi</taxon>
        <taxon>Fungi incertae sedis</taxon>
        <taxon>Zoopagomycota</taxon>
        <taxon>Entomophthoromycotina</taxon>
        <taxon>Entomophthoromycetes</taxon>
        <taxon>Entomophthorales</taxon>
        <taxon>Entomophthoraceae</taxon>
        <taxon>Entomophthora</taxon>
    </lineage>
</organism>
<accession>A0ACC2RWX7</accession>
<sequence>MLARQQLSDLPSRREGMTFLYSESLNVVLEILSEELIHFNNPSDQMEESTDLYNLFYNIDRDLITMFSRRLIHTFIFPTTLPVSSGKPA</sequence>
<protein>
    <submittedName>
        <fullName evidence="1">Uncharacterized protein</fullName>
    </submittedName>
</protein>